<organism evidence="13 15">
    <name type="scientific">Acinetobacter baumannii</name>
    <dbReference type="NCBI Taxonomy" id="470"/>
    <lineage>
        <taxon>Bacteria</taxon>
        <taxon>Pseudomonadati</taxon>
        <taxon>Pseudomonadota</taxon>
        <taxon>Gammaproteobacteria</taxon>
        <taxon>Moraxellales</taxon>
        <taxon>Moraxellaceae</taxon>
        <taxon>Acinetobacter</taxon>
        <taxon>Acinetobacter calcoaceticus/baumannii complex</taxon>
    </lineage>
</organism>
<keyword evidence="4" id="KW-0812">Transmembrane</keyword>
<dbReference type="EMBL" id="WPIP01000272">
    <property type="protein sequence ID" value="MVM93716.1"/>
    <property type="molecule type" value="Genomic_DNA"/>
</dbReference>
<evidence type="ECO:0000313" key="11">
    <source>
        <dbReference type="EMBL" id="MVM93716.1"/>
    </source>
</evidence>
<dbReference type="AlphaFoldDB" id="A0A090C1Y4"/>
<evidence type="ECO:0000313" key="15">
    <source>
        <dbReference type="Proteomes" id="UP000197394"/>
    </source>
</evidence>
<keyword evidence="13" id="KW-0675">Receptor</keyword>
<evidence type="ECO:0000259" key="10">
    <source>
        <dbReference type="Pfam" id="PF07715"/>
    </source>
</evidence>
<evidence type="ECO:0000256" key="2">
    <source>
        <dbReference type="ARBA" id="ARBA00022448"/>
    </source>
</evidence>
<dbReference type="InterPro" id="IPR037066">
    <property type="entry name" value="Plug_dom_sf"/>
</dbReference>
<reference evidence="13 15" key="1">
    <citation type="submission" date="2017-05" db="EMBL/GenBank/DDBJ databases">
        <title>Draft genome sequence of MDR A. baumannii AB360.</title>
        <authorList>
            <person name="Wareham D.W."/>
            <person name="Bean D.C."/>
        </authorList>
    </citation>
    <scope>NUCLEOTIDE SEQUENCE [LARGE SCALE GENOMIC DNA]</scope>
    <source>
        <strain evidence="13 15">AB360</strain>
    </source>
</reference>
<name>A0A090C1Y4_ACIBA</name>
<evidence type="ECO:0000256" key="8">
    <source>
        <dbReference type="RuleBase" id="RU003357"/>
    </source>
</evidence>
<evidence type="ECO:0000256" key="5">
    <source>
        <dbReference type="ARBA" id="ARBA00023077"/>
    </source>
</evidence>
<evidence type="ECO:0000313" key="14">
    <source>
        <dbReference type="EMBL" id="QTK42519.1"/>
    </source>
</evidence>
<dbReference type="Gene3D" id="2.170.130.10">
    <property type="entry name" value="TonB-dependent receptor, plug domain"/>
    <property type="match status" value="1"/>
</dbReference>
<dbReference type="Gene3D" id="2.40.170.20">
    <property type="entry name" value="TonB-dependent receptor, beta-barrel domain"/>
    <property type="match status" value="1"/>
</dbReference>
<feature type="domain" description="TonB-dependent receptor-like beta-barrel" evidence="9">
    <location>
        <begin position="305"/>
        <end position="741"/>
    </location>
</feature>
<keyword evidence="5 8" id="KW-0798">TonB box</keyword>
<keyword evidence="2" id="KW-0813">Transport</keyword>
<dbReference type="Proteomes" id="UP000664966">
    <property type="component" value="Chromosome"/>
</dbReference>
<dbReference type="InterPro" id="IPR039426">
    <property type="entry name" value="TonB-dep_rcpt-like"/>
</dbReference>
<sequence length="772" mass="87334">MKPLAALPLIFIAIQQVQAEERIAILKPLVFKANALKEKNYVVDKEKVESSNTIGDALKNITGIQSTSFGPNAGAPVIRSLSGNRVGVIENGEFINGMNAFSGNINIPFDPIFIEKVIVNKNTDNIRYGGNAIGGSVQIESGLIPKKIEEKPNKLDIVFRKGFNDFDVKGFNFNINDQKNWSTNIRYSEYEISSYKIPGNSKAKLCEDQIFSNSGGINSALAASCQKDSRVQHIYNKSSQPYIDKFMTENPDWADGDFSFYTDKPTSIWGGKTYINPKNPEYIPNTPQNTIKKINTDVTPNYFKKLGNSYAQNENIGFGTTYFFDKGFIGLSADKKKSEYGVPGFSLQNQSFADSYETLPVGVKIDQNRFVLNSNFIQPISSAEEISLNFQQLSNKSGEYVGTAKANEYKIDNQLIELIMKQSSFKGLDGILGFSLKNRNIEGSGSQRYLPNVSTISKAIFLQEELNIKQFTLNTGYRFERIEHELQDNDFKLARNASNSRIENRKYNLNQYFIGGEYKVNNFINLKVDYGISERAPEVNELYSSNVHYSVMAQEEGDQNLKPEKSKSLELGMFLNWNNWVMQLVGYQMDFENYMYLSHSGVAVQNRLPLKYWKQTDTDVKGFEIDLIYDFNLAHIGNIKLGGLADFVKNKAVNPTGIRLANDGVYLPNMPTNRYGMFLEWRNDSWKGKISSIYYDEPRYLGKNVIQEVPLSGYNLLEFKIDKKLKIKNASFDIFLNGTNLLNEEARPQNSPLKYIAPLPGRAFQLGITMHI</sequence>
<dbReference type="SUPFAM" id="SSF56935">
    <property type="entry name" value="Porins"/>
    <property type="match status" value="1"/>
</dbReference>
<evidence type="ECO:0000313" key="13">
    <source>
        <dbReference type="EMBL" id="OWK64807.1"/>
    </source>
</evidence>
<dbReference type="EMBL" id="NGKM01000038">
    <property type="protein sequence ID" value="OWK64807.1"/>
    <property type="molecule type" value="Genomic_DNA"/>
</dbReference>
<protein>
    <submittedName>
        <fullName evidence="13">TonB-dependent receptor</fullName>
    </submittedName>
</protein>
<evidence type="ECO:0000256" key="4">
    <source>
        <dbReference type="ARBA" id="ARBA00022692"/>
    </source>
</evidence>
<reference evidence="11 16" key="2">
    <citation type="submission" date="2019-11" db="EMBL/GenBank/DDBJ databases">
        <title>Multidrug-resistant Acinetobacter baumannii moving toward extensively drug-resistant over fifteen years in South of Brazil.</title>
        <authorList>
            <person name="Fedrigo N.H."/>
            <person name="Cerdeira L."/>
            <person name="Fuga B."/>
            <person name="Marini P.V.B."/>
            <person name="Shinohara D.R."/>
            <person name="Carrara-Marroni F.E."/>
            <person name="Lincopan N."/>
            <person name="Tognim M.C.B."/>
        </authorList>
    </citation>
    <scope>NUCLEOTIDE SEQUENCE [LARGE SCALE GENOMIC DNA]</scope>
    <source>
        <strain evidence="11 16">Ac576</strain>
    </source>
</reference>
<dbReference type="RefSeq" id="WP_000803003.1">
    <property type="nucleotide sequence ID" value="NZ_AP014649.1"/>
</dbReference>
<evidence type="ECO:0000256" key="1">
    <source>
        <dbReference type="ARBA" id="ARBA00004571"/>
    </source>
</evidence>
<proteinExistence type="inferred from homology"/>
<reference evidence="12 17" key="3">
    <citation type="submission" date="2020-02" db="EMBL/GenBank/DDBJ databases">
        <title>Whole genome shot-gun sequencing of clinical Carbapenem resistant A. baumannii.</title>
        <authorList>
            <person name="Veeraraghavan B."/>
            <person name="Mathur P."/>
            <person name="Vijayakumar S."/>
            <person name="Vasudevan K."/>
            <person name="Lincy M."/>
            <person name="Kirubananthan A."/>
        </authorList>
    </citation>
    <scope>NUCLEOTIDE SEQUENCE [LARGE SCALE GENOMIC DNA]</scope>
    <source>
        <strain evidence="12 17">SP816</strain>
    </source>
</reference>
<evidence type="ECO:0000256" key="6">
    <source>
        <dbReference type="ARBA" id="ARBA00023136"/>
    </source>
</evidence>
<evidence type="ECO:0000256" key="7">
    <source>
        <dbReference type="ARBA" id="ARBA00023237"/>
    </source>
</evidence>
<dbReference type="InterPro" id="IPR000531">
    <property type="entry name" value="Beta-barrel_TonB"/>
</dbReference>
<accession>A0A090C1Y4</accession>
<dbReference type="EMBL" id="CP072270">
    <property type="protein sequence ID" value="QTK42519.1"/>
    <property type="molecule type" value="Genomic_DNA"/>
</dbReference>
<dbReference type="Pfam" id="PF07715">
    <property type="entry name" value="Plug"/>
    <property type="match status" value="1"/>
</dbReference>
<dbReference type="Pfam" id="PF00593">
    <property type="entry name" value="TonB_dep_Rec_b-barrel"/>
    <property type="match status" value="1"/>
</dbReference>
<gene>
    <name evidence="13" type="ORF">CBE85_19880</name>
    <name evidence="12" type="ORF">G3N53_16850</name>
    <name evidence="11" type="ORF">GNY86_19460</name>
    <name evidence="14" type="ORF">J6E47_14015</name>
</gene>
<dbReference type="GO" id="GO:0044718">
    <property type="term" value="P:siderophore transmembrane transport"/>
    <property type="evidence" value="ECO:0007669"/>
    <property type="project" value="TreeGrafter"/>
</dbReference>
<evidence type="ECO:0000313" key="12">
    <source>
        <dbReference type="EMBL" id="NDW42744.1"/>
    </source>
</evidence>
<dbReference type="InterPro" id="IPR012910">
    <property type="entry name" value="Plug_dom"/>
</dbReference>
<evidence type="ECO:0000259" key="9">
    <source>
        <dbReference type="Pfam" id="PF00593"/>
    </source>
</evidence>
<dbReference type="InterPro" id="IPR036942">
    <property type="entry name" value="Beta-barrel_TonB_sf"/>
</dbReference>
<keyword evidence="7" id="KW-0998">Cell outer membrane</keyword>
<dbReference type="GO" id="GO:0009279">
    <property type="term" value="C:cell outer membrane"/>
    <property type="evidence" value="ECO:0007669"/>
    <property type="project" value="UniProtKB-SubCell"/>
</dbReference>
<dbReference type="PANTHER" id="PTHR30069:SF40">
    <property type="entry name" value="TONB-DEPENDENT RECEPTOR NMB0964-RELATED"/>
    <property type="match status" value="1"/>
</dbReference>
<dbReference type="Proteomes" id="UP000439424">
    <property type="component" value="Unassembled WGS sequence"/>
</dbReference>
<feature type="domain" description="TonB-dependent receptor plug" evidence="10">
    <location>
        <begin position="42"/>
        <end position="135"/>
    </location>
</feature>
<evidence type="ECO:0000256" key="3">
    <source>
        <dbReference type="ARBA" id="ARBA00022452"/>
    </source>
</evidence>
<dbReference type="GO" id="GO:0015344">
    <property type="term" value="F:siderophore uptake transmembrane transporter activity"/>
    <property type="evidence" value="ECO:0007669"/>
    <property type="project" value="TreeGrafter"/>
</dbReference>
<comment type="subcellular location">
    <subcellularLocation>
        <location evidence="1">Cell outer membrane</location>
        <topology evidence="1">Multi-pass membrane protein</topology>
    </subcellularLocation>
</comment>
<evidence type="ECO:0000313" key="17">
    <source>
        <dbReference type="Proteomes" id="UP000470018"/>
    </source>
</evidence>
<reference evidence="14" key="4">
    <citation type="submission" date="2021-03" db="EMBL/GenBank/DDBJ databases">
        <title>Complete genome sequencing of Acinetobacter baumannii.</title>
        <authorList>
            <person name="Yadav B."/>
            <person name="Makwana N."/>
            <person name="Kharat A.S."/>
            <person name="Veeraraghavan B."/>
            <person name="Vijayakumar S."/>
            <person name="Priya M."/>
        </authorList>
    </citation>
    <scope>NUCLEOTIDE SEQUENCE</scope>
    <source>
        <strain evidence="14">KSK6</strain>
    </source>
</reference>
<keyword evidence="6 8" id="KW-0472">Membrane</keyword>
<keyword evidence="3" id="KW-1134">Transmembrane beta strand</keyword>
<dbReference type="EMBL" id="JAAGTY010000025">
    <property type="protein sequence ID" value="NDW42744.1"/>
    <property type="molecule type" value="Genomic_DNA"/>
</dbReference>
<dbReference type="PANTHER" id="PTHR30069">
    <property type="entry name" value="TONB-DEPENDENT OUTER MEMBRANE RECEPTOR"/>
    <property type="match status" value="1"/>
</dbReference>
<dbReference type="Proteomes" id="UP000197394">
    <property type="component" value="Unassembled WGS sequence"/>
</dbReference>
<evidence type="ECO:0000313" key="16">
    <source>
        <dbReference type="Proteomes" id="UP000439424"/>
    </source>
</evidence>
<comment type="similarity">
    <text evidence="8">Belongs to the TonB-dependent receptor family.</text>
</comment>
<dbReference type="Proteomes" id="UP000470018">
    <property type="component" value="Unassembled WGS sequence"/>
</dbReference>